<keyword evidence="3" id="KW-1185">Reference proteome</keyword>
<dbReference type="Proteomes" id="UP000886595">
    <property type="component" value="Unassembled WGS sequence"/>
</dbReference>
<name>A0A8X7W571_BRACI</name>
<comment type="caution">
    <text evidence="2">The sequence shown here is derived from an EMBL/GenBank/DDBJ whole genome shotgun (WGS) entry which is preliminary data.</text>
</comment>
<organism evidence="2 3">
    <name type="scientific">Brassica carinata</name>
    <name type="common">Ethiopian mustard</name>
    <name type="synonym">Abyssinian cabbage</name>
    <dbReference type="NCBI Taxonomy" id="52824"/>
    <lineage>
        <taxon>Eukaryota</taxon>
        <taxon>Viridiplantae</taxon>
        <taxon>Streptophyta</taxon>
        <taxon>Embryophyta</taxon>
        <taxon>Tracheophyta</taxon>
        <taxon>Spermatophyta</taxon>
        <taxon>Magnoliopsida</taxon>
        <taxon>eudicotyledons</taxon>
        <taxon>Gunneridae</taxon>
        <taxon>Pentapetalae</taxon>
        <taxon>rosids</taxon>
        <taxon>malvids</taxon>
        <taxon>Brassicales</taxon>
        <taxon>Brassicaceae</taxon>
        <taxon>Brassiceae</taxon>
        <taxon>Brassica</taxon>
    </lineage>
</organism>
<dbReference type="AlphaFoldDB" id="A0A8X7W571"/>
<feature type="region of interest" description="Disordered" evidence="1">
    <location>
        <begin position="1"/>
        <end position="30"/>
    </location>
</feature>
<evidence type="ECO:0000313" key="3">
    <source>
        <dbReference type="Proteomes" id="UP000886595"/>
    </source>
</evidence>
<protein>
    <submittedName>
        <fullName evidence="2">Uncharacterized protein</fullName>
    </submittedName>
</protein>
<gene>
    <name evidence="2" type="ORF">Bca52824_006832</name>
</gene>
<proteinExistence type="predicted"/>
<feature type="compositionally biased region" description="Polar residues" evidence="1">
    <location>
        <begin position="1"/>
        <end position="13"/>
    </location>
</feature>
<accession>A0A8X7W571</accession>
<evidence type="ECO:0000256" key="1">
    <source>
        <dbReference type="SAM" id="MobiDB-lite"/>
    </source>
</evidence>
<dbReference type="EMBL" id="JAAMPC010000002">
    <property type="protein sequence ID" value="KAG2324104.1"/>
    <property type="molecule type" value="Genomic_DNA"/>
</dbReference>
<sequence length="198" mass="20426">MHASELQPSQSSVAVRYRRCDPSSSRGSLSRSSGVVASAEILAVSPPWKFRNRLKLGCISPLLDPPYTQLRLIRRAQLSHVLGRARAPPSSGVAVFSHGGDGFKGLDQPTLSTTVTILPSPEIIRQEIPGGAVGLGDDGGESAIGEERVGGTTNTVWIAVGGLVGEGTPLGGLVDGVRLQDQAALGAERVSGGVIITG</sequence>
<evidence type="ECO:0000313" key="2">
    <source>
        <dbReference type="EMBL" id="KAG2324104.1"/>
    </source>
</evidence>
<reference evidence="2 3" key="1">
    <citation type="submission" date="2020-02" db="EMBL/GenBank/DDBJ databases">
        <authorList>
            <person name="Ma Q."/>
            <person name="Huang Y."/>
            <person name="Song X."/>
            <person name="Pei D."/>
        </authorList>
    </citation>
    <scope>NUCLEOTIDE SEQUENCE [LARGE SCALE GENOMIC DNA]</scope>
    <source>
        <strain evidence="2">Sxm20200214</strain>
        <tissue evidence="2">Leaf</tissue>
    </source>
</reference>